<organism evidence="1 2">
    <name type="scientific">Shewanella hanedai</name>
    <name type="common">Alteromonas hanedai</name>
    <dbReference type="NCBI Taxonomy" id="25"/>
    <lineage>
        <taxon>Bacteria</taxon>
        <taxon>Pseudomonadati</taxon>
        <taxon>Pseudomonadota</taxon>
        <taxon>Gammaproteobacteria</taxon>
        <taxon>Alteromonadales</taxon>
        <taxon>Shewanellaceae</taxon>
        <taxon>Shewanella</taxon>
    </lineage>
</organism>
<name>A0A553JG62_SHEHA</name>
<dbReference type="PIRSF" id="PIRSF028234">
    <property type="entry name" value="UCP028234"/>
    <property type="match status" value="1"/>
</dbReference>
<protein>
    <submittedName>
        <fullName evidence="1">SAM-dependent methyltransferase</fullName>
    </submittedName>
</protein>
<accession>A0A553JG62</accession>
<keyword evidence="2" id="KW-1185">Reference proteome</keyword>
<reference evidence="2" key="1">
    <citation type="submission" date="2019-07" db="EMBL/GenBank/DDBJ databases">
        <title>Shewanella sp. YLB-08 draft genomic sequence.</title>
        <authorList>
            <person name="Yu L."/>
        </authorList>
    </citation>
    <scope>NUCLEOTIDE SEQUENCE [LARGE SCALE GENOMIC DNA]</scope>
    <source>
        <strain evidence="2">JCM 20706</strain>
    </source>
</reference>
<dbReference type="Gene3D" id="3.40.50.150">
    <property type="entry name" value="Vaccinia Virus protein VP39"/>
    <property type="match status" value="1"/>
</dbReference>
<comment type="caution">
    <text evidence="1">The sequence shown here is derived from an EMBL/GenBank/DDBJ whole genome shotgun (WGS) entry which is preliminary data.</text>
</comment>
<proteinExistence type="predicted"/>
<dbReference type="OrthoDB" id="6862131at2"/>
<evidence type="ECO:0000313" key="2">
    <source>
        <dbReference type="Proteomes" id="UP000318126"/>
    </source>
</evidence>
<dbReference type="FunFam" id="3.40.50.150:FF:000442">
    <property type="entry name" value="tRNA (Adenine22-N1)-methyltransferase TrmK"/>
    <property type="match status" value="1"/>
</dbReference>
<dbReference type="GO" id="GO:0008168">
    <property type="term" value="F:methyltransferase activity"/>
    <property type="evidence" value="ECO:0007669"/>
    <property type="project" value="UniProtKB-KW"/>
</dbReference>
<keyword evidence="1" id="KW-0808">Transferase</keyword>
<dbReference type="PANTHER" id="PTHR38451:SF1">
    <property type="entry name" value="TRNA (ADENINE(22)-N(1))-METHYLTRANSFERASE"/>
    <property type="match status" value="1"/>
</dbReference>
<dbReference type="Proteomes" id="UP000318126">
    <property type="component" value="Unassembled WGS sequence"/>
</dbReference>
<dbReference type="PANTHER" id="PTHR38451">
    <property type="entry name" value="TRNA (ADENINE(22)-N(1))-METHYLTRANSFERASE"/>
    <property type="match status" value="1"/>
</dbReference>
<dbReference type="InterPro" id="IPR016876">
    <property type="entry name" value="UCP028234"/>
</dbReference>
<sequence>MKLSQRLGQIDTLITRQYDHIWDCCCDHGLLGAKLLQRDAASNIHFVDMVDDLMAELERKLMRFFPQSVSPQTTLTPSVISGSAQWLVHCIDVAQLPLDKFNQHATHLIIIAGVGGELLVELVQTILSNHGDKSLEFILCPVHHNYKVRSRLIEMKLGLIQECLVKENNRFYEIMHLSSHVDIPLVKVGSQMWNFEREEDRQYLAKTILHYQRMSQHSRSGDLGKVMTDYQQLEINHASVSMA</sequence>
<keyword evidence="1" id="KW-0489">Methyltransferase</keyword>
<dbReference type="AlphaFoldDB" id="A0A553JG62"/>
<dbReference type="Pfam" id="PF12847">
    <property type="entry name" value="Methyltransf_18"/>
    <property type="match status" value="1"/>
</dbReference>
<gene>
    <name evidence="1" type="ORF">FN961_23745</name>
</gene>
<dbReference type="EMBL" id="VKGK01000047">
    <property type="protein sequence ID" value="TRY11448.1"/>
    <property type="molecule type" value="Genomic_DNA"/>
</dbReference>
<evidence type="ECO:0000313" key="1">
    <source>
        <dbReference type="EMBL" id="TRY11448.1"/>
    </source>
</evidence>
<dbReference type="GO" id="GO:0032259">
    <property type="term" value="P:methylation"/>
    <property type="evidence" value="ECO:0007669"/>
    <property type="project" value="UniProtKB-KW"/>
</dbReference>
<dbReference type="InterPro" id="IPR029063">
    <property type="entry name" value="SAM-dependent_MTases_sf"/>
</dbReference>